<organism evidence="2">
    <name type="scientific">Hexamita inflata</name>
    <dbReference type="NCBI Taxonomy" id="28002"/>
    <lineage>
        <taxon>Eukaryota</taxon>
        <taxon>Metamonada</taxon>
        <taxon>Diplomonadida</taxon>
        <taxon>Hexamitidae</taxon>
        <taxon>Hexamitinae</taxon>
        <taxon>Hexamita</taxon>
    </lineage>
</organism>
<reference evidence="3 4" key="2">
    <citation type="submission" date="2024-07" db="EMBL/GenBank/DDBJ databases">
        <authorList>
            <person name="Akdeniz Z."/>
        </authorList>
    </citation>
    <scope>NUCLEOTIDE SEQUENCE [LARGE SCALE GENOMIC DNA]</scope>
</reference>
<dbReference type="Proteomes" id="UP001642409">
    <property type="component" value="Unassembled WGS sequence"/>
</dbReference>
<sequence length="303" mass="35943">MKQLQRMSANNTNLKKSLKKQQQKTFAEHMNSVRKQQLLEQIQTLVQSSESEEEQWFIDVIPPEPLPIIDEFTSQEEIVFMEQQPPKLFTFEKIHMVNMLIKSKQTLIYYLHYQRGTKKYHHIRTIQTWKAKMYQALFMDQKMSVEYFQHSVLNLRIYRQMLQVPCRKYIDGIVGFDAMSSIVRILSNALSPCVKDGIISQKALQLNKQWTILQFLVSTFMPQQNMKLYPCYMLVVILTNQFMGILEKSVQVIIQLSAQSKVSKVWCLKMFWSIQQIIAKITNENQRVMLIQQLVKYFLLKIE</sequence>
<feature type="region of interest" description="Disordered" evidence="1">
    <location>
        <begin position="1"/>
        <end position="20"/>
    </location>
</feature>
<evidence type="ECO:0000313" key="4">
    <source>
        <dbReference type="Proteomes" id="UP001642409"/>
    </source>
</evidence>
<dbReference type="EMBL" id="CATOUU010000367">
    <property type="protein sequence ID" value="CAI9926312.1"/>
    <property type="molecule type" value="Genomic_DNA"/>
</dbReference>
<dbReference type="AlphaFoldDB" id="A0AA86NW39"/>
<proteinExistence type="predicted"/>
<accession>A0AA86NW39</accession>
<keyword evidence="4" id="KW-1185">Reference proteome</keyword>
<protein>
    <submittedName>
        <fullName evidence="3">Hypothetical_protein</fullName>
    </submittedName>
</protein>
<evidence type="ECO:0000313" key="2">
    <source>
        <dbReference type="EMBL" id="CAI9926312.1"/>
    </source>
</evidence>
<comment type="caution">
    <text evidence="2">The sequence shown here is derived from an EMBL/GenBank/DDBJ whole genome shotgun (WGS) entry which is preliminary data.</text>
</comment>
<reference evidence="2" key="1">
    <citation type="submission" date="2023-06" db="EMBL/GenBank/DDBJ databases">
        <authorList>
            <person name="Kurt Z."/>
        </authorList>
    </citation>
    <scope>NUCLEOTIDE SEQUENCE</scope>
</reference>
<evidence type="ECO:0000313" key="3">
    <source>
        <dbReference type="EMBL" id="CAL6019159.1"/>
    </source>
</evidence>
<name>A0AA86NW39_9EUKA</name>
<gene>
    <name evidence="2" type="ORF">HINF_LOCUS13957</name>
    <name evidence="3" type="ORF">HINF_LOCUS26815</name>
</gene>
<dbReference type="EMBL" id="CAXDID020000082">
    <property type="protein sequence ID" value="CAL6019159.1"/>
    <property type="molecule type" value="Genomic_DNA"/>
</dbReference>
<evidence type="ECO:0000256" key="1">
    <source>
        <dbReference type="SAM" id="MobiDB-lite"/>
    </source>
</evidence>